<reference evidence="1 2" key="1">
    <citation type="journal article" date="2014" name="Front. Genet.">
        <title>Genome and metabolic network of "Candidatus Phaeomarinobacter ectocarpi" Ec32, a new candidate genus of Alphaproteobacteria frequently associated with brown algae.</title>
        <authorList>
            <person name="Dittami S.M."/>
            <person name="Barbeyron T."/>
            <person name="Boyen C."/>
            <person name="Cambefort J."/>
            <person name="Collet G."/>
            <person name="Delage L."/>
            <person name="Gobet A."/>
            <person name="Groisillier A."/>
            <person name="Leblanc C."/>
            <person name="Michel G."/>
            <person name="Scornet D."/>
            <person name="Siegel A."/>
            <person name="Tapia J.E."/>
            <person name="Tonon T."/>
        </authorList>
    </citation>
    <scope>NUCLEOTIDE SEQUENCE [LARGE SCALE GENOMIC DNA]</scope>
    <source>
        <strain evidence="1 2">Ec32</strain>
    </source>
</reference>
<name>X5MFJ2_9HYPH</name>
<dbReference type="AlphaFoldDB" id="X5MFJ2"/>
<sequence>MCSELNLFSVAVRQIDLGCLIAGKCFHVRPASSWSQHPQSGRTCTLPSRQLDPVSPHQLWNPSDHIVGARRLAGVVGSGSAARAHRSAWRRTAWREPDLQDASPL</sequence>
<evidence type="ECO:0000313" key="2">
    <source>
        <dbReference type="Proteomes" id="UP000032160"/>
    </source>
</evidence>
<accession>X5MFJ2</accession>
<gene>
    <name evidence="1" type="ORF">BN1012_Phect1655</name>
</gene>
<keyword evidence="2" id="KW-1185">Reference proteome</keyword>
<organism evidence="1 2">
    <name type="scientific">Candidatus Phaeomarinibacter ectocarpi</name>
    <dbReference type="NCBI Taxonomy" id="1458461"/>
    <lineage>
        <taxon>Bacteria</taxon>
        <taxon>Pseudomonadati</taxon>
        <taxon>Pseudomonadota</taxon>
        <taxon>Alphaproteobacteria</taxon>
        <taxon>Hyphomicrobiales</taxon>
        <taxon>Parvibaculaceae</taxon>
        <taxon>Candidatus Phaeomarinibacter</taxon>
    </lineage>
</organism>
<dbReference type="Proteomes" id="UP000032160">
    <property type="component" value="Chromosome I"/>
</dbReference>
<dbReference type="EMBL" id="HG966617">
    <property type="protein sequence ID" value="CDO59869.1"/>
    <property type="molecule type" value="Genomic_DNA"/>
</dbReference>
<protein>
    <submittedName>
        <fullName evidence="1">Uncharacterized protein</fullName>
    </submittedName>
</protein>
<dbReference type="KEGG" id="pect:BN1012_Phect1655"/>
<dbReference type="STRING" id="1458461.BN1012_Phect1655"/>
<dbReference type="HOGENOM" id="CLU_2231706_0_0_5"/>
<proteinExistence type="predicted"/>
<evidence type="ECO:0000313" key="1">
    <source>
        <dbReference type="EMBL" id="CDO59869.1"/>
    </source>
</evidence>